<evidence type="ECO:0000256" key="2">
    <source>
        <dbReference type="SAM" id="SignalP"/>
    </source>
</evidence>
<feature type="chain" id="PRO_5045433690" evidence="2">
    <location>
        <begin position="27"/>
        <end position="142"/>
    </location>
</feature>
<keyword evidence="2" id="KW-0732">Signal</keyword>
<keyword evidence="4" id="KW-1185">Reference proteome</keyword>
<proteinExistence type="predicted"/>
<dbReference type="Proteomes" id="UP000605099">
    <property type="component" value="Unassembled WGS sequence"/>
</dbReference>
<dbReference type="EMBL" id="BMLK01000010">
    <property type="protein sequence ID" value="GGN51622.1"/>
    <property type="molecule type" value="Genomic_DNA"/>
</dbReference>
<reference evidence="4" key="1">
    <citation type="journal article" date="2019" name="Int. J. Syst. Evol. Microbiol.">
        <title>The Global Catalogue of Microorganisms (GCM) 10K type strain sequencing project: providing services to taxonomists for standard genome sequencing and annotation.</title>
        <authorList>
            <consortium name="The Broad Institute Genomics Platform"/>
            <consortium name="The Broad Institute Genome Sequencing Center for Infectious Disease"/>
            <person name="Wu L."/>
            <person name="Ma J."/>
        </authorList>
    </citation>
    <scope>NUCLEOTIDE SEQUENCE [LARGE SCALE GENOMIC DNA]</scope>
    <source>
        <strain evidence="4">CGMCC 1.6784</strain>
    </source>
</reference>
<protein>
    <submittedName>
        <fullName evidence="3">Uncharacterized protein</fullName>
    </submittedName>
</protein>
<sequence length="142" mass="16240">MRTLTKIIAPALAATLALGAFAPAQAAPSHEKSRYEQTRNDQRGRYADSRRLENRYTASRNALIRSDINDLRRDIDRAASRRMISQREAAGLRRDADRIQRLYASYARGGLDSRELRTLQARVDRVQAALHREGNDRNGHRR</sequence>
<gene>
    <name evidence="3" type="ORF">GCM10011349_24360</name>
</gene>
<feature type="signal peptide" evidence="2">
    <location>
        <begin position="1"/>
        <end position="26"/>
    </location>
</feature>
<feature type="compositionally biased region" description="Basic and acidic residues" evidence="1">
    <location>
        <begin position="29"/>
        <end position="52"/>
    </location>
</feature>
<dbReference type="RefSeq" id="WP_188819961.1">
    <property type="nucleotide sequence ID" value="NZ_BMLK01000010.1"/>
</dbReference>
<name>A0ABQ2JRY6_9SPHN</name>
<comment type="caution">
    <text evidence="3">The sequence shown here is derived from an EMBL/GenBank/DDBJ whole genome shotgun (WGS) entry which is preliminary data.</text>
</comment>
<organism evidence="3 4">
    <name type="scientific">Novosphingobium indicum</name>
    <dbReference type="NCBI Taxonomy" id="462949"/>
    <lineage>
        <taxon>Bacteria</taxon>
        <taxon>Pseudomonadati</taxon>
        <taxon>Pseudomonadota</taxon>
        <taxon>Alphaproteobacteria</taxon>
        <taxon>Sphingomonadales</taxon>
        <taxon>Sphingomonadaceae</taxon>
        <taxon>Novosphingobium</taxon>
    </lineage>
</organism>
<feature type="region of interest" description="Disordered" evidence="1">
    <location>
        <begin position="27"/>
        <end position="52"/>
    </location>
</feature>
<evidence type="ECO:0000256" key="1">
    <source>
        <dbReference type="SAM" id="MobiDB-lite"/>
    </source>
</evidence>
<evidence type="ECO:0000313" key="4">
    <source>
        <dbReference type="Proteomes" id="UP000605099"/>
    </source>
</evidence>
<evidence type="ECO:0000313" key="3">
    <source>
        <dbReference type="EMBL" id="GGN51622.1"/>
    </source>
</evidence>
<accession>A0ABQ2JRY6</accession>